<feature type="compositionally biased region" description="Basic residues" evidence="4">
    <location>
        <begin position="44"/>
        <end position="55"/>
    </location>
</feature>
<comment type="caution">
    <text evidence="5">The sequence shown here is derived from an EMBL/GenBank/DDBJ whole genome shotgun (WGS) entry which is preliminary data.</text>
</comment>
<feature type="compositionally biased region" description="Basic residues" evidence="4">
    <location>
        <begin position="216"/>
        <end position="230"/>
    </location>
</feature>
<feature type="compositionally biased region" description="Low complexity" evidence="4">
    <location>
        <begin position="296"/>
        <end position="305"/>
    </location>
</feature>
<dbReference type="Pfam" id="PF15341">
    <property type="entry name" value="SLX9"/>
    <property type="match status" value="1"/>
</dbReference>
<evidence type="ECO:0000256" key="1">
    <source>
        <dbReference type="ARBA" id="ARBA00004604"/>
    </source>
</evidence>
<feature type="compositionally biased region" description="Basic and acidic residues" evidence="4">
    <location>
        <begin position="231"/>
        <end position="247"/>
    </location>
</feature>
<feature type="compositionally biased region" description="Basic and acidic residues" evidence="4">
    <location>
        <begin position="271"/>
        <end position="291"/>
    </location>
</feature>
<feature type="region of interest" description="Disordered" evidence="4">
    <location>
        <begin position="166"/>
        <end position="311"/>
    </location>
</feature>
<dbReference type="Proteomes" id="UP000241769">
    <property type="component" value="Unassembled WGS sequence"/>
</dbReference>
<feature type="region of interest" description="Disordered" evidence="4">
    <location>
        <begin position="1"/>
        <end position="91"/>
    </location>
</feature>
<dbReference type="PANTHER" id="PTHR31109:SF2">
    <property type="entry name" value="RIBOSOME BIOGENESIS PROTEIN SLX9 HOMOLOG"/>
    <property type="match status" value="1"/>
</dbReference>
<keyword evidence="6" id="KW-1185">Reference proteome</keyword>
<sequence length="311" mass="35825">MHSFNLKLNLNEKNKYSSRVMGKTIVKKRPTYVPDPTASGPKQQIKKSEKRKLKRDKLLENLSKTVADKKKEEGENDVEETATKSKKSKNELLKELKSSIPTLKGLAAATSEGFATKRGAKPLKSSKRERIMADEVKHFEAVAEHPEFRSNPLGIISEHLMNSVNLIREQEHQKKRKDNENRKRQRIEQKRREEEEKKEEEAKFSLNFVAEPLEKKKMKRAKRNTPKKTNKPSEEKKEEKVDKETRTTTEFSDPKKKKKKQKTTSEAMDVSTDKAEPSSTVKEEPVVEAKKVKIATKATQPPVKKQPTKKQ</sequence>
<evidence type="ECO:0000313" key="6">
    <source>
        <dbReference type="Proteomes" id="UP000241769"/>
    </source>
</evidence>
<dbReference type="InParanoid" id="A0A2P6MTT0"/>
<comment type="similarity">
    <text evidence="2">Belongs to the SLX9 family.</text>
</comment>
<evidence type="ECO:0000256" key="2">
    <source>
        <dbReference type="ARBA" id="ARBA00011022"/>
    </source>
</evidence>
<proteinExistence type="inferred from homology"/>
<comment type="subcellular location">
    <subcellularLocation>
        <location evidence="1">Nucleus</location>
        <location evidence="1">Nucleolus</location>
    </subcellularLocation>
</comment>
<gene>
    <name evidence="5" type="ORF">PROFUN_03939</name>
</gene>
<evidence type="ECO:0000313" key="5">
    <source>
        <dbReference type="EMBL" id="PRP75103.1"/>
    </source>
</evidence>
<accession>A0A2P6MTT0</accession>
<dbReference type="EMBL" id="MDYQ01000419">
    <property type="protein sequence ID" value="PRP75103.1"/>
    <property type="molecule type" value="Genomic_DNA"/>
</dbReference>
<dbReference type="GO" id="GO:0000462">
    <property type="term" value="P:maturation of SSU-rRNA from tricistronic rRNA transcript (SSU-rRNA, 5.8S rRNA, LSU-rRNA)"/>
    <property type="evidence" value="ECO:0007669"/>
    <property type="project" value="InterPro"/>
</dbReference>
<dbReference type="PANTHER" id="PTHR31109">
    <property type="entry name" value="PROTEIN FAM207A"/>
    <property type="match status" value="1"/>
</dbReference>
<dbReference type="GO" id="GO:0005730">
    <property type="term" value="C:nucleolus"/>
    <property type="evidence" value="ECO:0007669"/>
    <property type="project" value="UniProtKB-SubCell"/>
</dbReference>
<evidence type="ECO:0000256" key="4">
    <source>
        <dbReference type="SAM" id="MobiDB-lite"/>
    </source>
</evidence>
<organism evidence="5 6">
    <name type="scientific">Planoprotostelium fungivorum</name>
    <dbReference type="NCBI Taxonomy" id="1890364"/>
    <lineage>
        <taxon>Eukaryota</taxon>
        <taxon>Amoebozoa</taxon>
        <taxon>Evosea</taxon>
        <taxon>Variosea</taxon>
        <taxon>Cavosteliida</taxon>
        <taxon>Cavosteliaceae</taxon>
        <taxon>Planoprotostelium</taxon>
    </lineage>
</organism>
<name>A0A2P6MTT0_9EUKA</name>
<keyword evidence="3" id="KW-0539">Nucleus</keyword>
<feature type="compositionally biased region" description="Basic and acidic residues" evidence="4">
    <location>
        <begin position="168"/>
        <end position="203"/>
    </location>
</feature>
<dbReference type="GO" id="GO:0030688">
    <property type="term" value="C:preribosome, small subunit precursor"/>
    <property type="evidence" value="ECO:0007669"/>
    <property type="project" value="InterPro"/>
</dbReference>
<reference evidence="5 6" key="1">
    <citation type="journal article" date="2018" name="Genome Biol. Evol.">
        <title>Multiple Roots of Fruiting Body Formation in Amoebozoa.</title>
        <authorList>
            <person name="Hillmann F."/>
            <person name="Forbes G."/>
            <person name="Novohradska S."/>
            <person name="Ferling I."/>
            <person name="Riege K."/>
            <person name="Groth M."/>
            <person name="Westermann M."/>
            <person name="Marz M."/>
            <person name="Spaller T."/>
            <person name="Winckler T."/>
            <person name="Schaap P."/>
            <person name="Glockner G."/>
        </authorList>
    </citation>
    <scope>NUCLEOTIDE SEQUENCE [LARGE SCALE GENOMIC DNA]</scope>
    <source>
        <strain evidence="5 6">Jena</strain>
    </source>
</reference>
<dbReference type="GO" id="GO:0030686">
    <property type="term" value="C:90S preribosome"/>
    <property type="evidence" value="ECO:0007669"/>
    <property type="project" value="InterPro"/>
</dbReference>
<protein>
    <submittedName>
        <fullName evidence="5">Uncharacterized protein</fullName>
    </submittedName>
</protein>
<dbReference type="InterPro" id="IPR028160">
    <property type="entry name" value="Slx9-like"/>
</dbReference>
<dbReference type="AlphaFoldDB" id="A0A2P6MTT0"/>
<evidence type="ECO:0000256" key="3">
    <source>
        <dbReference type="ARBA" id="ARBA00023242"/>
    </source>
</evidence>